<protein>
    <submittedName>
        <fullName evidence="1">Uncharacterized protein</fullName>
    </submittedName>
</protein>
<keyword evidence="2" id="KW-1185">Reference proteome</keyword>
<dbReference type="RefSeq" id="XP_033380838.1">
    <property type="nucleotide sequence ID" value="XM_033522415.1"/>
</dbReference>
<proteinExistence type="predicted"/>
<accession>A0A6A5XHZ5</accession>
<reference evidence="1" key="1">
    <citation type="journal article" date="2020" name="Stud. Mycol.">
        <title>101 Dothideomycetes genomes: a test case for predicting lifestyles and emergence of pathogens.</title>
        <authorList>
            <person name="Haridas S."/>
            <person name="Albert R."/>
            <person name="Binder M."/>
            <person name="Bloem J."/>
            <person name="Labutti K."/>
            <person name="Salamov A."/>
            <person name="Andreopoulos B."/>
            <person name="Baker S."/>
            <person name="Barry K."/>
            <person name="Bills G."/>
            <person name="Bluhm B."/>
            <person name="Cannon C."/>
            <person name="Castanera R."/>
            <person name="Culley D."/>
            <person name="Daum C."/>
            <person name="Ezra D."/>
            <person name="Gonzalez J."/>
            <person name="Henrissat B."/>
            <person name="Kuo A."/>
            <person name="Liang C."/>
            <person name="Lipzen A."/>
            <person name="Lutzoni F."/>
            <person name="Magnuson J."/>
            <person name="Mondo S."/>
            <person name="Nolan M."/>
            <person name="Ohm R."/>
            <person name="Pangilinan J."/>
            <person name="Park H.-J."/>
            <person name="Ramirez L."/>
            <person name="Alfaro M."/>
            <person name="Sun H."/>
            <person name="Tritt A."/>
            <person name="Yoshinaga Y."/>
            <person name="Zwiers L.-H."/>
            <person name="Turgeon B."/>
            <person name="Goodwin S."/>
            <person name="Spatafora J."/>
            <person name="Crous P."/>
            <person name="Grigoriev I."/>
        </authorList>
    </citation>
    <scope>NUCLEOTIDE SEQUENCE</scope>
    <source>
        <strain evidence="1">CBS 175.79</strain>
    </source>
</reference>
<organism evidence="1 2">
    <name type="scientific">Aaosphaeria arxii CBS 175.79</name>
    <dbReference type="NCBI Taxonomy" id="1450172"/>
    <lineage>
        <taxon>Eukaryota</taxon>
        <taxon>Fungi</taxon>
        <taxon>Dikarya</taxon>
        <taxon>Ascomycota</taxon>
        <taxon>Pezizomycotina</taxon>
        <taxon>Dothideomycetes</taxon>
        <taxon>Pleosporomycetidae</taxon>
        <taxon>Pleosporales</taxon>
        <taxon>Pleosporales incertae sedis</taxon>
        <taxon>Aaosphaeria</taxon>
    </lineage>
</organism>
<evidence type="ECO:0000313" key="2">
    <source>
        <dbReference type="Proteomes" id="UP000799778"/>
    </source>
</evidence>
<sequence>MRTQMLDHIIYPFLLDGRSRFYVLSVMPNYFSGIPGPLFVFFLGLCLAVEMITFALDSSLRVVGGFLDKMVDAAQRKRAGSTCVDATVCRKMDGLFVSEGWSGRNIIMNRFSLSRKSNISTGTVPGWHNGAIILLTNEHQLVNVIFIMVMLSSDCS</sequence>
<dbReference type="GeneID" id="54279812"/>
<gene>
    <name evidence="1" type="ORF">BU24DRAFT_253112</name>
</gene>
<dbReference type="EMBL" id="ML978072">
    <property type="protein sequence ID" value="KAF2012499.1"/>
    <property type="molecule type" value="Genomic_DNA"/>
</dbReference>
<name>A0A6A5XHZ5_9PLEO</name>
<dbReference type="Proteomes" id="UP000799778">
    <property type="component" value="Unassembled WGS sequence"/>
</dbReference>
<evidence type="ECO:0000313" key="1">
    <source>
        <dbReference type="EMBL" id="KAF2012499.1"/>
    </source>
</evidence>
<dbReference type="AlphaFoldDB" id="A0A6A5XHZ5"/>